<accession>A0ABX4CPC8</accession>
<dbReference type="InterPro" id="IPR016865">
    <property type="entry name" value="RclC"/>
</dbReference>
<protein>
    <recommendedName>
        <fullName evidence="4">Membrane protein YkgB</fullName>
    </recommendedName>
</protein>
<dbReference type="EMBL" id="MUHD01000042">
    <property type="protein sequence ID" value="OXB01985.1"/>
    <property type="molecule type" value="Genomic_DNA"/>
</dbReference>
<sequence>MLKLLILIKYVMNLNQFAYTLGVLGTVIILIWVGLFKFTVVEAEAIKGLVENHFAMSWMYKVMSVQQVSNFIGIFEVLTGLGLLASLFVKRIGLYAGCASAIIFITTLSFLITTPSVFKSVEGFPVTDFFILKDIPYLAISLMVCVKGNE</sequence>
<evidence type="ECO:0000313" key="3">
    <source>
        <dbReference type="Proteomes" id="UP000198381"/>
    </source>
</evidence>
<proteinExistence type="predicted"/>
<evidence type="ECO:0000313" key="2">
    <source>
        <dbReference type="EMBL" id="OXB01985.1"/>
    </source>
</evidence>
<feature type="transmembrane region" description="Helical" evidence="1">
    <location>
        <begin position="68"/>
        <end position="88"/>
    </location>
</feature>
<keyword evidence="1" id="KW-1133">Transmembrane helix</keyword>
<feature type="transmembrane region" description="Helical" evidence="1">
    <location>
        <begin position="17"/>
        <end position="38"/>
    </location>
</feature>
<organism evidence="2 3">
    <name type="scientific">Flavobacterium plurextorum</name>
    <dbReference type="NCBI Taxonomy" id="1114867"/>
    <lineage>
        <taxon>Bacteria</taxon>
        <taxon>Pseudomonadati</taxon>
        <taxon>Bacteroidota</taxon>
        <taxon>Flavobacteriia</taxon>
        <taxon>Flavobacteriales</taxon>
        <taxon>Flavobacteriaceae</taxon>
        <taxon>Flavobacterium</taxon>
    </lineage>
</organism>
<keyword evidence="1" id="KW-0472">Membrane</keyword>
<dbReference type="PANTHER" id="PTHR40106">
    <property type="entry name" value="INNER MEMBRANE PROTEIN RCLC"/>
    <property type="match status" value="1"/>
</dbReference>
<keyword evidence="1" id="KW-0812">Transmembrane</keyword>
<evidence type="ECO:0000256" key="1">
    <source>
        <dbReference type="SAM" id="Phobius"/>
    </source>
</evidence>
<dbReference type="InterPro" id="IPR007339">
    <property type="entry name" value="RclC-like"/>
</dbReference>
<dbReference type="Proteomes" id="UP000198381">
    <property type="component" value="Unassembled WGS sequence"/>
</dbReference>
<gene>
    <name evidence="2" type="ORF">B0A81_19235</name>
</gene>
<name>A0ABX4CPC8_9FLAO</name>
<dbReference type="PIRSF" id="PIRSF028065">
    <property type="entry name" value="UCP028065"/>
    <property type="match status" value="1"/>
</dbReference>
<dbReference type="PANTHER" id="PTHR40106:SF1">
    <property type="entry name" value="INNER MEMBRANE PROTEIN RCLC"/>
    <property type="match status" value="1"/>
</dbReference>
<reference evidence="2 3" key="1">
    <citation type="submission" date="2016-11" db="EMBL/GenBank/DDBJ databases">
        <title>Whole genomes of Flavobacteriaceae.</title>
        <authorList>
            <person name="Stine C."/>
            <person name="Li C."/>
            <person name="Tadesse D."/>
        </authorList>
    </citation>
    <scope>NUCLEOTIDE SEQUENCE [LARGE SCALE GENOMIC DNA]</scope>
    <source>
        <strain evidence="2 3">CCUG 60112</strain>
    </source>
</reference>
<comment type="caution">
    <text evidence="2">The sequence shown here is derived from an EMBL/GenBank/DDBJ whole genome shotgun (WGS) entry which is preliminary data.</text>
</comment>
<dbReference type="Pfam" id="PF04224">
    <property type="entry name" value="DUF417"/>
    <property type="match status" value="1"/>
</dbReference>
<feature type="transmembrane region" description="Helical" evidence="1">
    <location>
        <begin position="94"/>
        <end position="112"/>
    </location>
</feature>
<evidence type="ECO:0008006" key="4">
    <source>
        <dbReference type="Google" id="ProtNLM"/>
    </source>
</evidence>
<keyword evidence="3" id="KW-1185">Reference proteome</keyword>